<dbReference type="EMBL" id="LODT01000031">
    <property type="protein sequence ID" value="KYQ92233.1"/>
    <property type="molecule type" value="Genomic_DNA"/>
</dbReference>
<evidence type="ECO:0000313" key="8">
    <source>
        <dbReference type="EMBL" id="KYQ92233.1"/>
    </source>
</evidence>
<organism evidence="8 9">
    <name type="scientific">Tieghemostelium lacteum</name>
    <name type="common">Slime mold</name>
    <name type="synonym">Dictyostelium lacteum</name>
    <dbReference type="NCBI Taxonomy" id="361077"/>
    <lineage>
        <taxon>Eukaryota</taxon>
        <taxon>Amoebozoa</taxon>
        <taxon>Evosea</taxon>
        <taxon>Eumycetozoa</taxon>
        <taxon>Dictyostelia</taxon>
        <taxon>Dictyosteliales</taxon>
        <taxon>Raperosteliaceae</taxon>
        <taxon>Tieghemostelium</taxon>
    </lineage>
</organism>
<evidence type="ECO:0000256" key="7">
    <source>
        <dbReference type="RuleBase" id="RU363079"/>
    </source>
</evidence>
<keyword evidence="6 7" id="KW-0472">Membrane</keyword>
<feature type="transmembrane region" description="Helical" evidence="7">
    <location>
        <begin position="591"/>
        <end position="615"/>
    </location>
</feature>
<keyword evidence="3 7" id="KW-0812">Transmembrane</keyword>
<keyword evidence="5 7" id="KW-1133">Transmembrane helix</keyword>
<proteinExistence type="inferred from homology"/>
<feature type="transmembrane region" description="Helical" evidence="7">
    <location>
        <begin position="372"/>
        <end position="392"/>
    </location>
</feature>
<comment type="caution">
    <text evidence="8">The sequence shown here is derived from an EMBL/GenBank/DDBJ whole genome shotgun (WGS) entry which is preliminary data.</text>
</comment>
<comment type="similarity">
    <text evidence="2 7">Belongs to the nonaspanin (TM9SF) (TC 9.A.2) family.</text>
</comment>
<protein>
    <recommendedName>
        <fullName evidence="7">Transmembrane 9 superfamily member</fullName>
    </recommendedName>
</protein>
<keyword evidence="9" id="KW-1185">Reference proteome</keyword>
<feature type="transmembrane region" description="Helical" evidence="7">
    <location>
        <begin position="562"/>
        <end position="585"/>
    </location>
</feature>
<dbReference type="PANTHER" id="PTHR10766:SF111">
    <property type="entry name" value="TRANSMEMBRANE 9 SUPERFAMILY MEMBER 2"/>
    <property type="match status" value="1"/>
</dbReference>
<evidence type="ECO:0000256" key="3">
    <source>
        <dbReference type="ARBA" id="ARBA00022692"/>
    </source>
</evidence>
<feature type="transmembrane region" description="Helical" evidence="7">
    <location>
        <begin position="522"/>
        <end position="550"/>
    </location>
</feature>
<feature type="transmembrane region" description="Helical" evidence="7">
    <location>
        <begin position="404"/>
        <end position="425"/>
    </location>
</feature>
<dbReference type="Pfam" id="PF02990">
    <property type="entry name" value="EMP70"/>
    <property type="match status" value="1"/>
</dbReference>
<dbReference type="STRING" id="361077.A0A151ZE47"/>
<dbReference type="InterPro" id="IPR004240">
    <property type="entry name" value="EMP70"/>
</dbReference>
<evidence type="ECO:0000256" key="4">
    <source>
        <dbReference type="ARBA" id="ARBA00022729"/>
    </source>
</evidence>
<dbReference type="Proteomes" id="UP000076078">
    <property type="component" value="Unassembled WGS sequence"/>
</dbReference>
<dbReference type="GO" id="GO:0005737">
    <property type="term" value="C:cytoplasm"/>
    <property type="evidence" value="ECO:0007669"/>
    <property type="project" value="UniProtKB-ARBA"/>
</dbReference>
<evidence type="ECO:0000256" key="6">
    <source>
        <dbReference type="ARBA" id="ARBA00023136"/>
    </source>
</evidence>
<dbReference type="GO" id="GO:0016020">
    <property type="term" value="C:membrane"/>
    <property type="evidence" value="ECO:0007669"/>
    <property type="project" value="UniProtKB-SubCell"/>
</dbReference>
<dbReference type="FunCoup" id="A0A151ZE47">
    <property type="interactions" value="1147"/>
</dbReference>
<dbReference type="OMA" id="VVGFEVY"/>
<sequence>MKAQFLIQLILIGLVINTYYVEGIFYLPGMFPKDFIKGEAVPLKVNKITSVHTQIPYKYYSLPVCQPGKIVDDGENLGEILLGDRIENSIYNISFFEEVDCKVLNYYDKDCDPWIDVDDLKVLNDRVKFQYKVHWLLDGLPVVQTGKSPIDTGYDLGVVGWESSGQYQKGKNYIYNHVNIKIHYHENTEAGTYRIVGFEIKPVSTAYDPDSWNRQTDQSMCPEIPEEVQTVTATDKQYILWTYGVTFVKSTVLWNKRWEPYLQSGEKSIHWISILNFLLIVFFLTVMVAMIMMKTLKADFRRYNSMDANEEAEETGWKMIHGDVFRPPQRPMLFSVLVGSGTQVFFMASVTLTFAVLGFLSPANIGGLATSLIVLFVLMAMFAGYFSTRVYLTVKGKNWRKNTLMTAFGFPGAIFGIFFIINMFLRGAKSSAAVPVGTFFAIIAMWFGISVPLVFFGSYFGSKKPIHEDPVRTNQIPRQIPDQVWYMNPYVSILMGGILPFGAAFIEIYFILSALWNDQFYYIFGFFFIVLIILVITSAEISIVMCYFQLCAEDYHWWWRSFLTPGSSALYIFCYTILFFTKLQITKSVSILLYFGYSLIMALGFFVVTGAIGYYSCHKFVRKIYSSIHIN</sequence>
<dbReference type="InParanoid" id="A0A151ZE47"/>
<evidence type="ECO:0000313" key="9">
    <source>
        <dbReference type="Proteomes" id="UP000076078"/>
    </source>
</evidence>
<feature type="transmembrane region" description="Helical" evidence="7">
    <location>
        <begin position="333"/>
        <end position="360"/>
    </location>
</feature>
<dbReference type="GO" id="GO:0072657">
    <property type="term" value="P:protein localization to membrane"/>
    <property type="evidence" value="ECO:0007669"/>
    <property type="project" value="TreeGrafter"/>
</dbReference>
<evidence type="ECO:0000256" key="5">
    <source>
        <dbReference type="ARBA" id="ARBA00022989"/>
    </source>
</evidence>
<feature type="transmembrane region" description="Helical" evidence="7">
    <location>
        <begin position="269"/>
        <end position="292"/>
    </location>
</feature>
<dbReference type="OrthoDB" id="1666796at2759"/>
<feature type="transmembrane region" description="Helical" evidence="7">
    <location>
        <begin position="493"/>
        <end position="516"/>
    </location>
</feature>
<dbReference type="AlphaFoldDB" id="A0A151ZE47"/>
<accession>A0A151ZE47</accession>
<name>A0A151ZE47_TIELA</name>
<reference evidence="8 9" key="1">
    <citation type="submission" date="2015-12" db="EMBL/GenBank/DDBJ databases">
        <title>Dictyostelia acquired genes for synthesis and detection of signals that induce cell-type specialization by lateral gene transfer from prokaryotes.</title>
        <authorList>
            <person name="Gloeckner G."/>
            <person name="Schaap P."/>
        </authorList>
    </citation>
    <scope>NUCLEOTIDE SEQUENCE [LARGE SCALE GENOMIC DNA]</scope>
    <source>
        <strain evidence="8 9">TK</strain>
    </source>
</reference>
<evidence type="ECO:0000256" key="2">
    <source>
        <dbReference type="ARBA" id="ARBA00005227"/>
    </source>
</evidence>
<feature type="transmembrane region" description="Helical" evidence="7">
    <location>
        <begin position="437"/>
        <end position="460"/>
    </location>
</feature>
<dbReference type="PANTHER" id="PTHR10766">
    <property type="entry name" value="TRANSMEMBRANE 9 SUPERFAMILY PROTEIN"/>
    <property type="match status" value="1"/>
</dbReference>
<evidence type="ECO:0000256" key="1">
    <source>
        <dbReference type="ARBA" id="ARBA00004141"/>
    </source>
</evidence>
<keyword evidence="4" id="KW-0732">Signal</keyword>
<comment type="subcellular location">
    <subcellularLocation>
        <location evidence="1">Membrane</location>
        <topology evidence="1">Multi-pass membrane protein</topology>
    </subcellularLocation>
</comment>
<gene>
    <name evidence="8" type="ORF">DLAC_07080</name>
</gene>